<dbReference type="GO" id="GO:0005975">
    <property type="term" value="P:carbohydrate metabolic process"/>
    <property type="evidence" value="ECO:0007669"/>
    <property type="project" value="InterPro"/>
</dbReference>
<dbReference type="InterPro" id="IPR004276">
    <property type="entry name" value="GlycoTrans_28_N"/>
</dbReference>
<keyword evidence="6" id="KW-1185">Reference proteome</keyword>
<dbReference type="InterPro" id="IPR002213">
    <property type="entry name" value="UDP_glucos_trans"/>
</dbReference>
<feature type="region of interest" description="Disordered" evidence="3">
    <location>
        <begin position="561"/>
        <end position="589"/>
    </location>
</feature>
<dbReference type="PANTHER" id="PTHR48050:SF27">
    <property type="entry name" value="GLUCOSYLTRANSFERASE, PUTATIVE (AFU_ORTHOLOGUE AFUA_7G04880)-RELATED"/>
    <property type="match status" value="1"/>
</dbReference>
<dbReference type="AlphaFoldDB" id="A0A319D5W3"/>
<organism evidence="5 6">
    <name type="scientific">Aspergillus ellipticus CBS 707.79</name>
    <dbReference type="NCBI Taxonomy" id="1448320"/>
    <lineage>
        <taxon>Eukaryota</taxon>
        <taxon>Fungi</taxon>
        <taxon>Dikarya</taxon>
        <taxon>Ascomycota</taxon>
        <taxon>Pezizomycotina</taxon>
        <taxon>Eurotiomycetes</taxon>
        <taxon>Eurotiomycetidae</taxon>
        <taxon>Eurotiales</taxon>
        <taxon>Aspergillaceae</taxon>
        <taxon>Aspergillus</taxon>
        <taxon>Aspergillus subgen. Circumdati</taxon>
    </lineage>
</organism>
<accession>A0A319D5W3</accession>
<sequence>MADVRGFATEDGSSDPPPPYESIFPESTSTDDGRMDVRIGSRLSRKLERLMNHRPAQASQAQDHIAGDAPSPPWDLPLNIVILVVGIRGDVQPFVALGQELKRYGHRVRLATHAKHHQFVSTANLEFYPIAGDPVELMLYMVRNPGLIPSFRSLRAGDIQQKRASMAEILNGCWQSCINPDPLDGAPFVADAIIANPPSFAHVHCAQALGIPVHLMFTMPWTSTRDFPHPLANLKYSGTDPSIGNLISYHFLEWMTWQGLGDLINHWRKHTLGLEPVPATEGPNLAETLNIPFTYCWSPALIPKPADWGSQIDVCGFFFREPPAYEPPEDLDAFCAPDRHRYTLALAALKPAYGLLYLAAGLISNGERLPTSTTSAIVRTSGCSRIQLPLSIMVVLAPPPAGFYMENPPPSFPFSATILGQHDSRIRSRPGADPAQKPNGTDPSERHRLLPHPASHHCSASHRYPNALGKRRAHCSGLIPRASLTTQNAIRTVKLSKLAAWILQHHGCIQKKHLKFYQPKPFNIEHQRWDPLTAVSSASLSGIADTTTGVFTDPYREYKRLRSSRNSPSIPEPPSVETTLTTHTNPSTSPDYAKEIPLIFAISLRNFIGRSCRGALVELPLAAVEGMRAVPRLYGETIRSHAPVTDWRSGMVVAWSTFTRGVYEGTTDIFVHTYHGKKKQGALGVTKGLAKGLMSLTVKTGAATVGLIAYPNQGICRSVVRAVRKTPVKRVVEARWAEAEWVVERRGGVEGDVVKSVCGGFVEVLATRQKGGRRRSV</sequence>
<name>A0A319D5W3_9EURO</name>
<reference evidence="5 6" key="1">
    <citation type="submission" date="2018-02" db="EMBL/GenBank/DDBJ databases">
        <title>The genomes of Aspergillus section Nigri reveals drivers in fungal speciation.</title>
        <authorList>
            <consortium name="DOE Joint Genome Institute"/>
            <person name="Vesth T.C."/>
            <person name="Nybo J."/>
            <person name="Theobald S."/>
            <person name="Brandl J."/>
            <person name="Frisvad J.C."/>
            <person name="Nielsen K.F."/>
            <person name="Lyhne E.K."/>
            <person name="Kogle M.E."/>
            <person name="Kuo A."/>
            <person name="Riley R."/>
            <person name="Clum A."/>
            <person name="Nolan M."/>
            <person name="Lipzen A."/>
            <person name="Salamov A."/>
            <person name="Henrissat B."/>
            <person name="Wiebenga A."/>
            <person name="De vries R.P."/>
            <person name="Grigoriev I.V."/>
            <person name="Mortensen U.H."/>
            <person name="Andersen M.R."/>
            <person name="Baker S.E."/>
        </authorList>
    </citation>
    <scope>NUCLEOTIDE SEQUENCE [LARGE SCALE GENOMIC DNA]</scope>
    <source>
        <strain evidence="5 6">CBS 707.79</strain>
    </source>
</reference>
<dbReference type="VEuPathDB" id="FungiDB:BO71DRAFT_431532"/>
<feature type="region of interest" description="Disordered" evidence="3">
    <location>
        <begin position="1"/>
        <end position="36"/>
    </location>
</feature>
<feature type="domain" description="Glycosyltransferase family 28 N-terminal" evidence="4">
    <location>
        <begin position="80"/>
        <end position="225"/>
    </location>
</feature>
<protein>
    <submittedName>
        <fullName evidence="5">UDP-Glycosyltransferase/glycogen phosphorylase</fullName>
    </submittedName>
</protein>
<comment type="subcellular location">
    <subcellularLocation>
        <location evidence="1">Endomembrane system</location>
        <topology evidence="1">Peripheral membrane protein</topology>
    </subcellularLocation>
</comment>
<dbReference type="PANTHER" id="PTHR48050">
    <property type="entry name" value="STEROL 3-BETA-GLUCOSYLTRANSFERASE"/>
    <property type="match status" value="1"/>
</dbReference>
<feature type="compositionally biased region" description="Low complexity" evidence="3">
    <location>
        <begin position="578"/>
        <end position="589"/>
    </location>
</feature>
<dbReference type="InterPro" id="IPR050426">
    <property type="entry name" value="Glycosyltransferase_28"/>
</dbReference>
<evidence type="ECO:0000313" key="5">
    <source>
        <dbReference type="EMBL" id="PYH92806.1"/>
    </source>
</evidence>
<evidence type="ECO:0000256" key="1">
    <source>
        <dbReference type="ARBA" id="ARBA00004184"/>
    </source>
</evidence>
<evidence type="ECO:0000256" key="3">
    <source>
        <dbReference type="SAM" id="MobiDB-lite"/>
    </source>
</evidence>
<keyword evidence="2 5" id="KW-0808">Transferase</keyword>
<dbReference type="STRING" id="1448320.A0A319D5W3"/>
<proteinExistence type="predicted"/>
<gene>
    <name evidence="5" type="ORF">BO71DRAFT_431532</name>
</gene>
<dbReference type="Pfam" id="PF03033">
    <property type="entry name" value="Glyco_transf_28"/>
    <property type="match status" value="1"/>
</dbReference>
<dbReference type="GO" id="GO:0016906">
    <property type="term" value="F:sterol 3-beta-glucosyltransferase activity"/>
    <property type="evidence" value="ECO:0007669"/>
    <property type="project" value="UniProtKB-ARBA"/>
</dbReference>
<evidence type="ECO:0000256" key="2">
    <source>
        <dbReference type="ARBA" id="ARBA00022679"/>
    </source>
</evidence>
<feature type="region of interest" description="Disordered" evidence="3">
    <location>
        <begin position="425"/>
        <end position="460"/>
    </location>
</feature>
<dbReference type="FunFam" id="3.40.50.2000:FF:000100">
    <property type="entry name" value="Glycosyltransferase family 1 protein"/>
    <property type="match status" value="1"/>
</dbReference>
<dbReference type="EMBL" id="KZ825906">
    <property type="protein sequence ID" value="PYH92806.1"/>
    <property type="molecule type" value="Genomic_DNA"/>
</dbReference>
<feature type="compositionally biased region" description="Low complexity" evidence="3">
    <location>
        <begin position="451"/>
        <end position="460"/>
    </location>
</feature>
<evidence type="ECO:0000259" key="4">
    <source>
        <dbReference type="Pfam" id="PF03033"/>
    </source>
</evidence>
<dbReference type="CDD" id="cd03784">
    <property type="entry name" value="GT1_Gtf-like"/>
    <property type="match status" value="1"/>
</dbReference>
<dbReference type="SUPFAM" id="SSF53756">
    <property type="entry name" value="UDP-Glycosyltransferase/glycogen phosphorylase"/>
    <property type="match status" value="1"/>
</dbReference>
<dbReference type="GO" id="GO:0012505">
    <property type="term" value="C:endomembrane system"/>
    <property type="evidence" value="ECO:0007669"/>
    <property type="project" value="UniProtKB-SubCell"/>
</dbReference>
<dbReference type="Gene3D" id="3.40.50.2000">
    <property type="entry name" value="Glycogen Phosphorylase B"/>
    <property type="match status" value="1"/>
</dbReference>
<dbReference type="OrthoDB" id="5835829at2759"/>
<dbReference type="Proteomes" id="UP000247810">
    <property type="component" value="Unassembled WGS sequence"/>
</dbReference>
<evidence type="ECO:0000313" key="6">
    <source>
        <dbReference type="Proteomes" id="UP000247810"/>
    </source>
</evidence>